<keyword evidence="5" id="KW-1185">Reference proteome</keyword>
<proteinExistence type="predicted"/>
<dbReference type="RefSeq" id="WP_144305600.1">
    <property type="nucleotide sequence ID" value="NZ_CP039543.1"/>
</dbReference>
<gene>
    <name evidence="3" type="ORF">DQK91_11990</name>
    <name evidence="2" type="ORF">E8L03_02585</name>
</gene>
<name>A0A6P1ZJK7_9BACT</name>
<evidence type="ECO:0000313" key="5">
    <source>
        <dbReference type="Proteomes" id="UP000503251"/>
    </source>
</evidence>
<evidence type="ECO:0000313" key="4">
    <source>
        <dbReference type="Proteomes" id="UP000434052"/>
    </source>
</evidence>
<dbReference type="Proteomes" id="UP000434052">
    <property type="component" value="Unassembled WGS sequence"/>
</dbReference>
<feature type="chain" id="PRO_5030159411" description="LPP20 lipoprotein" evidence="1">
    <location>
        <begin position="32"/>
        <end position="301"/>
    </location>
</feature>
<dbReference type="OrthoDB" id="9813452at2"/>
<dbReference type="EMBL" id="QMIF01000007">
    <property type="protein sequence ID" value="TVM33379.1"/>
    <property type="molecule type" value="Genomic_DNA"/>
</dbReference>
<evidence type="ECO:0000313" key="3">
    <source>
        <dbReference type="EMBL" id="TVM33379.1"/>
    </source>
</evidence>
<reference evidence="2 5" key="2">
    <citation type="submission" date="2019-04" db="EMBL/GenBank/DDBJ databases">
        <title>Isolation and culture of sulfate reducing bacteria from the cold seep of the South China Sea.</title>
        <authorList>
            <person name="Sun C."/>
            <person name="Liu R."/>
        </authorList>
    </citation>
    <scope>NUCLEOTIDE SEQUENCE [LARGE SCALE GENOMIC DNA]</scope>
    <source>
        <strain evidence="2 5">CS1</strain>
    </source>
</reference>
<protein>
    <recommendedName>
        <fullName evidence="6">LPP20 lipoprotein</fullName>
    </recommendedName>
</protein>
<keyword evidence="1" id="KW-0732">Signal</keyword>
<sequence>MVYSHRITITALAAFSLALLLSLISPGPAAAQVDWSKGRITAVGIGTSPMNAMSSAQRRAMALRCGVIDARRKLLETVKGVQIDSVTRVEDYMVSSDHVESRINGMLSHSQILGSRVLSDGSVEVTVGMNLHGDLAKLLMPLDEPGSVDMQPAAAPEPEGVVIEPEPLPGPQVASIAPAPAPVPVQAPAEITGLIVDASGLGAKPAMSPKLFDEDGQEVYGAKFVSREYAIQQGMAGYAKDVQSATNNPRVGAHPQRIKALRVAGKAKTDLVISNKDADMIRTMAAGDDFLEKCRVMIVLD</sequence>
<organism evidence="3 4">
    <name type="scientific">Oceanidesulfovibrio marinus</name>
    <dbReference type="NCBI Taxonomy" id="370038"/>
    <lineage>
        <taxon>Bacteria</taxon>
        <taxon>Pseudomonadati</taxon>
        <taxon>Thermodesulfobacteriota</taxon>
        <taxon>Desulfovibrionia</taxon>
        <taxon>Desulfovibrionales</taxon>
        <taxon>Desulfovibrionaceae</taxon>
        <taxon>Oceanidesulfovibrio</taxon>
    </lineage>
</organism>
<dbReference type="AlphaFoldDB" id="A0A6P1ZJK7"/>
<reference evidence="3 4" key="1">
    <citation type="submission" date="2018-06" db="EMBL/GenBank/DDBJ databases">
        <title>Complete genome of Desulfovibrio marinus P48SEP.</title>
        <authorList>
            <person name="Crispim J.S."/>
            <person name="Vidigal P.M.P."/>
            <person name="Silva L.C.F."/>
            <person name="Araujo L.C."/>
            <person name="Laguardia C.N."/>
            <person name="Dias R.S."/>
            <person name="Sousa M.P."/>
            <person name="Paula S.O."/>
            <person name="Silva C."/>
        </authorList>
    </citation>
    <scope>NUCLEOTIDE SEQUENCE [LARGE SCALE GENOMIC DNA]</scope>
    <source>
        <strain evidence="3 4">P48SEP</strain>
    </source>
</reference>
<evidence type="ECO:0008006" key="6">
    <source>
        <dbReference type="Google" id="ProtNLM"/>
    </source>
</evidence>
<feature type="signal peptide" evidence="1">
    <location>
        <begin position="1"/>
        <end position="31"/>
    </location>
</feature>
<evidence type="ECO:0000313" key="2">
    <source>
        <dbReference type="EMBL" id="QJT07879.1"/>
    </source>
</evidence>
<evidence type="ECO:0000256" key="1">
    <source>
        <dbReference type="SAM" id="SignalP"/>
    </source>
</evidence>
<dbReference type="Proteomes" id="UP000503251">
    <property type="component" value="Chromosome"/>
</dbReference>
<dbReference type="EMBL" id="CP039543">
    <property type="protein sequence ID" value="QJT07879.1"/>
    <property type="molecule type" value="Genomic_DNA"/>
</dbReference>
<accession>A0A6P1ZJK7</accession>